<proteinExistence type="predicted"/>
<keyword evidence="4 11" id="KW-0808">Transferase</keyword>
<dbReference type="GO" id="GO:0005634">
    <property type="term" value="C:nucleus"/>
    <property type="evidence" value="ECO:0007669"/>
    <property type="project" value="UniProtKB-SubCell"/>
</dbReference>
<dbReference type="Proteomes" id="UP000245207">
    <property type="component" value="Unassembled WGS sequence"/>
</dbReference>
<dbReference type="OrthoDB" id="308383at2759"/>
<dbReference type="PROSITE" id="PS51580">
    <property type="entry name" value="SAM_MT43_3"/>
    <property type="match status" value="1"/>
</dbReference>
<dbReference type="PANTHER" id="PTHR46450:SF24">
    <property type="entry name" value="HISTONE-LYSINE N-METHYLTRANSFERASE SUVR4"/>
    <property type="match status" value="1"/>
</dbReference>
<feature type="compositionally biased region" description="Basic and acidic residues" evidence="8">
    <location>
        <begin position="1"/>
        <end position="12"/>
    </location>
</feature>
<evidence type="ECO:0000256" key="2">
    <source>
        <dbReference type="ARBA" id="ARBA00004286"/>
    </source>
</evidence>
<dbReference type="SMART" id="SM00317">
    <property type="entry name" value="SET"/>
    <property type="match status" value="1"/>
</dbReference>
<evidence type="ECO:0000313" key="11">
    <source>
        <dbReference type="EMBL" id="PWA64225.1"/>
    </source>
</evidence>
<reference evidence="11 12" key="1">
    <citation type="journal article" date="2018" name="Mol. Plant">
        <title>The genome of Artemisia annua provides insight into the evolution of Asteraceae family and artemisinin biosynthesis.</title>
        <authorList>
            <person name="Shen Q."/>
            <person name="Zhang L."/>
            <person name="Liao Z."/>
            <person name="Wang S."/>
            <person name="Yan T."/>
            <person name="Shi P."/>
            <person name="Liu M."/>
            <person name="Fu X."/>
            <person name="Pan Q."/>
            <person name="Wang Y."/>
            <person name="Lv Z."/>
            <person name="Lu X."/>
            <person name="Zhang F."/>
            <person name="Jiang W."/>
            <person name="Ma Y."/>
            <person name="Chen M."/>
            <person name="Hao X."/>
            <person name="Li L."/>
            <person name="Tang Y."/>
            <person name="Lv G."/>
            <person name="Zhou Y."/>
            <person name="Sun X."/>
            <person name="Brodelius P.E."/>
            <person name="Rose J.K.C."/>
            <person name="Tang K."/>
        </authorList>
    </citation>
    <scope>NUCLEOTIDE SEQUENCE [LARGE SCALE GENOMIC DNA]</scope>
    <source>
        <strain evidence="12">cv. Huhao1</strain>
        <tissue evidence="11">Leaf</tissue>
    </source>
</reference>
<dbReference type="InterPro" id="IPR007728">
    <property type="entry name" value="Pre-SET_dom"/>
</dbReference>
<keyword evidence="5" id="KW-0479">Metal-binding</keyword>
<sequence length="461" mass="52731">MTASKKDSKTSDPRPLNPNGPRIRKAISAMEELGISEDVVKPVLNRLWKLYNREWKLIEDDNYRTLADAIFESVDDKKGKAITMQDKQEPSSKRSHSSTYHASSTQKKRRQYCQLVDDDDDDDDMDHSSSVNPSASDKKSKISDDITKGQEKIKIALVNEIGIELPEFVYITQNTTFQNAHVPFSLARISDEDCCKKCNGDCLSSRVPCACSRETGGEFAYTPKGLLKDKFLDACIANYSEPQKENLFYCQGCCPLEKAKDAHHPEPCNGHPLKKFIKECWRKCGCTMACGNRVVQRGPTCKLEVFATKGKGWAVRTLEYLPKGSFICEYIGEILTNTELYERNEQRKKKNERHTYPVLLDNDWGSEQGLKDEEALCLDATHYGNVARFINHRCFDSNLIDIPVEVETPDHHYYHIAFFTKRNVEANEELTWDYGIDFEDKLHPIKAFRCHCGSQYCRDAR</sequence>
<evidence type="ECO:0000256" key="3">
    <source>
        <dbReference type="ARBA" id="ARBA00022454"/>
    </source>
</evidence>
<keyword evidence="6" id="KW-0862">Zinc</keyword>
<feature type="compositionally biased region" description="Acidic residues" evidence="8">
    <location>
        <begin position="116"/>
        <end position="125"/>
    </location>
</feature>
<evidence type="ECO:0000313" key="12">
    <source>
        <dbReference type="Proteomes" id="UP000245207"/>
    </source>
</evidence>
<feature type="region of interest" description="Disordered" evidence="8">
    <location>
        <begin position="81"/>
        <end position="143"/>
    </location>
</feature>
<keyword evidence="7" id="KW-0539">Nucleus</keyword>
<evidence type="ECO:0000256" key="8">
    <source>
        <dbReference type="SAM" id="MobiDB-lite"/>
    </source>
</evidence>
<feature type="domain" description="SET" evidence="9">
    <location>
        <begin position="301"/>
        <end position="435"/>
    </location>
</feature>
<dbReference type="GO" id="GO:0032259">
    <property type="term" value="P:methylation"/>
    <property type="evidence" value="ECO:0007669"/>
    <property type="project" value="UniProtKB-KW"/>
</dbReference>
<gene>
    <name evidence="11" type="ORF">CTI12_AA346780</name>
</gene>
<evidence type="ECO:0000256" key="6">
    <source>
        <dbReference type="ARBA" id="ARBA00022833"/>
    </source>
</evidence>
<dbReference type="Gene3D" id="1.10.8.850">
    <property type="entry name" value="Histone-lysine N methyltransferase , C-terminal domain-like"/>
    <property type="match status" value="1"/>
</dbReference>
<dbReference type="InterPro" id="IPR043017">
    <property type="entry name" value="WIYLD_dom_sf"/>
</dbReference>
<dbReference type="CDD" id="cd10538">
    <property type="entry name" value="SET_SETDB-like"/>
    <property type="match status" value="1"/>
</dbReference>
<comment type="subcellular location">
    <subcellularLocation>
        <location evidence="2">Chromosome</location>
    </subcellularLocation>
    <subcellularLocation>
        <location evidence="1">Nucleus</location>
    </subcellularLocation>
</comment>
<feature type="domain" description="Pre-SET" evidence="10">
    <location>
        <begin position="198"/>
        <end position="298"/>
    </location>
</feature>
<keyword evidence="3" id="KW-0158">Chromosome</keyword>
<evidence type="ECO:0000256" key="5">
    <source>
        <dbReference type="ARBA" id="ARBA00022723"/>
    </source>
</evidence>
<keyword evidence="11" id="KW-0489">Methyltransferase</keyword>
<dbReference type="Gene3D" id="2.170.270.10">
    <property type="entry name" value="SET domain"/>
    <property type="match status" value="1"/>
</dbReference>
<dbReference type="InterPro" id="IPR001214">
    <property type="entry name" value="SET_dom"/>
</dbReference>
<dbReference type="SMART" id="SM00468">
    <property type="entry name" value="PreSET"/>
    <property type="match status" value="1"/>
</dbReference>
<feature type="region of interest" description="Disordered" evidence="8">
    <location>
        <begin position="1"/>
        <end position="22"/>
    </location>
</feature>
<dbReference type="SUPFAM" id="SSF82199">
    <property type="entry name" value="SET domain"/>
    <property type="match status" value="1"/>
</dbReference>
<evidence type="ECO:0000256" key="1">
    <source>
        <dbReference type="ARBA" id="ARBA00004123"/>
    </source>
</evidence>
<dbReference type="AlphaFoldDB" id="A0A2U1MSI7"/>
<organism evidence="11 12">
    <name type="scientific">Artemisia annua</name>
    <name type="common">Sweet wormwood</name>
    <dbReference type="NCBI Taxonomy" id="35608"/>
    <lineage>
        <taxon>Eukaryota</taxon>
        <taxon>Viridiplantae</taxon>
        <taxon>Streptophyta</taxon>
        <taxon>Embryophyta</taxon>
        <taxon>Tracheophyta</taxon>
        <taxon>Spermatophyta</taxon>
        <taxon>Magnoliopsida</taxon>
        <taxon>eudicotyledons</taxon>
        <taxon>Gunneridae</taxon>
        <taxon>Pentapetalae</taxon>
        <taxon>asterids</taxon>
        <taxon>campanulids</taxon>
        <taxon>Asterales</taxon>
        <taxon>Asteraceae</taxon>
        <taxon>Asteroideae</taxon>
        <taxon>Anthemideae</taxon>
        <taxon>Artemisiinae</taxon>
        <taxon>Artemisia</taxon>
    </lineage>
</organism>
<name>A0A2U1MSI7_ARTAN</name>
<evidence type="ECO:0000259" key="10">
    <source>
        <dbReference type="PROSITE" id="PS50867"/>
    </source>
</evidence>
<dbReference type="InterPro" id="IPR046341">
    <property type="entry name" value="SET_dom_sf"/>
</dbReference>
<comment type="caution">
    <text evidence="11">The sequence shown here is derived from an EMBL/GenBank/DDBJ whole genome shotgun (WGS) entry which is preliminary data.</text>
</comment>
<dbReference type="GO" id="GO:0005694">
    <property type="term" value="C:chromosome"/>
    <property type="evidence" value="ECO:0007669"/>
    <property type="project" value="UniProtKB-SubCell"/>
</dbReference>
<evidence type="ECO:0000259" key="9">
    <source>
        <dbReference type="PROSITE" id="PS50280"/>
    </source>
</evidence>
<dbReference type="Pfam" id="PF00856">
    <property type="entry name" value="SET"/>
    <property type="match status" value="1"/>
</dbReference>
<dbReference type="PROSITE" id="PS50280">
    <property type="entry name" value="SET"/>
    <property type="match status" value="1"/>
</dbReference>
<dbReference type="GO" id="GO:0008270">
    <property type="term" value="F:zinc ion binding"/>
    <property type="evidence" value="ECO:0007669"/>
    <property type="project" value="InterPro"/>
</dbReference>
<dbReference type="FunFam" id="2.170.270.10:FF:000046">
    <property type="entry name" value="SET-domain containing protein lysine methyltransferase family protein"/>
    <property type="match status" value="1"/>
</dbReference>
<dbReference type="Pfam" id="PF10440">
    <property type="entry name" value="WIYLD"/>
    <property type="match status" value="1"/>
</dbReference>
<dbReference type="STRING" id="35608.A0A2U1MSI7"/>
<dbReference type="PROSITE" id="PS50867">
    <property type="entry name" value="PRE_SET"/>
    <property type="match status" value="1"/>
</dbReference>
<evidence type="ECO:0000256" key="7">
    <source>
        <dbReference type="ARBA" id="ARBA00023242"/>
    </source>
</evidence>
<dbReference type="PANTHER" id="PTHR46450">
    <property type="entry name" value="INACTIVE HISTONE-LYSINE N-METHYLTRANSFERASE SUVR1-RELATED"/>
    <property type="match status" value="1"/>
</dbReference>
<dbReference type="EMBL" id="PKPP01004467">
    <property type="protein sequence ID" value="PWA64225.1"/>
    <property type="molecule type" value="Genomic_DNA"/>
</dbReference>
<evidence type="ECO:0000256" key="4">
    <source>
        <dbReference type="ARBA" id="ARBA00022679"/>
    </source>
</evidence>
<accession>A0A2U1MSI7</accession>
<dbReference type="InterPro" id="IPR018848">
    <property type="entry name" value="WIYLD_domain"/>
</dbReference>
<dbReference type="GO" id="GO:0042054">
    <property type="term" value="F:histone methyltransferase activity"/>
    <property type="evidence" value="ECO:0007669"/>
    <property type="project" value="InterPro"/>
</dbReference>
<dbReference type="InterPro" id="IPR025776">
    <property type="entry name" value="SUVR4/1/2"/>
</dbReference>
<protein>
    <submittedName>
        <fullName evidence="11">Pre-SET zinc-binding sub-group, histone H3-K9 methyltransferase</fullName>
    </submittedName>
</protein>
<keyword evidence="12" id="KW-1185">Reference proteome</keyword>